<dbReference type="AlphaFoldDB" id="A0A2S7KP63"/>
<feature type="repeat" description="TPR" evidence="1">
    <location>
        <begin position="501"/>
        <end position="534"/>
    </location>
</feature>
<dbReference type="Proteomes" id="UP000239800">
    <property type="component" value="Unassembled WGS sequence"/>
</dbReference>
<dbReference type="Gene3D" id="1.25.40.10">
    <property type="entry name" value="Tetratricopeptide repeat domain"/>
    <property type="match status" value="1"/>
</dbReference>
<dbReference type="Gene3D" id="3.90.226.10">
    <property type="entry name" value="2-enoyl-CoA Hydratase, Chain A, domain 1"/>
    <property type="match status" value="1"/>
</dbReference>
<organism evidence="3 4">
    <name type="scientific">Aureitalea marina</name>
    <dbReference type="NCBI Taxonomy" id="930804"/>
    <lineage>
        <taxon>Bacteria</taxon>
        <taxon>Pseudomonadati</taxon>
        <taxon>Bacteroidota</taxon>
        <taxon>Flavobacteriia</taxon>
        <taxon>Flavobacteriales</taxon>
        <taxon>Flavobacteriaceae</taxon>
        <taxon>Aureitalea</taxon>
    </lineage>
</organism>
<keyword evidence="1" id="KW-0802">TPR repeat</keyword>
<keyword evidence="4" id="KW-1185">Reference proteome</keyword>
<comment type="caution">
    <text evidence="3">The sequence shown here is derived from an EMBL/GenBank/DDBJ whole genome shotgun (WGS) entry which is preliminary data.</text>
</comment>
<dbReference type="PROSITE" id="PS50005">
    <property type="entry name" value="TPR"/>
    <property type="match status" value="1"/>
</dbReference>
<dbReference type="Pfam" id="PF13181">
    <property type="entry name" value="TPR_8"/>
    <property type="match status" value="1"/>
</dbReference>
<evidence type="ECO:0000313" key="4">
    <source>
        <dbReference type="Proteomes" id="UP000239800"/>
    </source>
</evidence>
<sequence length="549" mass="62327">MKAFLTLLLLSVSLLATAQQDINAEQWRSDLQFLRQTIHTDYPFLLRKTSKEAFDAAVDKLDQEIPQLESHQIIVGMMRIVSSIQYGHTAMSSREWPTENHRLPLNYYWFSDGIYIQGAHKDYEDIVGTRLVAIEGMPVDNVLNAIKPVVPVENDQFFKAYGLGYMNIAEVLHAQGITKELKNEIELTVEKDGKELRRSVGAMALSKLTDVPLRYGMMYTEGDWIGLGTGEEAPLYLSDLDRIYTYKYLPEKKALYVRQSQVQDDSIADIPTFYNEVFDFIAKNDVDKLVLDVRLNGGGNNYKNKPVVTGIIRSEKINKEGHFMVITGRRTFSACQNLVNELDNYTYVVFVGEPTAENINFYGDTNRVVLPESEIPVFLSFAWWQDKPQWENGPWIAPHVATDQSFAQFMAGEDPALDAALNFSMDDLILDPMEHFTNLFMTGQIDKLRSDAKAMTKDDRYRFFDFEGEFNKTGYRLLSQGQTQEAVFVFQLVLESYPNSANAWYSLGDGLRAMGDKAQAKEAYQKSAAMEPGTDLAAESLKKASELEN</sequence>
<dbReference type="InterPro" id="IPR029045">
    <property type="entry name" value="ClpP/crotonase-like_dom_sf"/>
</dbReference>
<dbReference type="SUPFAM" id="SSF52096">
    <property type="entry name" value="ClpP/crotonase"/>
    <property type="match status" value="1"/>
</dbReference>
<feature type="chain" id="PRO_5015454125" evidence="2">
    <location>
        <begin position="19"/>
        <end position="549"/>
    </location>
</feature>
<protein>
    <submittedName>
        <fullName evidence="3">Uncharacterized protein</fullName>
    </submittedName>
</protein>
<dbReference type="InterPro" id="IPR019734">
    <property type="entry name" value="TPR_rpt"/>
</dbReference>
<evidence type="ECO:0000256" key="1">
    <source>
        <dbReference type="PROSITE-ProRule" id="PRU00339"/>
    </source>
</evidence>
<gene>
    <name evidence="3" type="ORF">BST85_05495</name>
</gene>
<dbReference type="RefSeq" id="WP_104812337.1">
    <property type="nucleotide sequence ID" value="NZ_MQUB01000001.1"/>
</dbReference>
<keyword evidence="2" id="KW-0732">Signal</keyword>
<dbReference type="OrthoDB" id="5480566at2"/>
<evidence type="ECO:0000256" key="2">
    <source>
        <dbReference type="SAM" id="SignalP"/>
    </source>
</evidence>
<proteinExistence type="predicted"/>
<dbReference type="EMBL" id="MQUB01000001">
    <property type="protein sequence ID" value="PQB04412.1"/>
    <property type="molecule type" value="Genomic_DNA"/>
</dbReference>
<dbReference type="SMART" id="SM00028">
    <property type="entry name" value="TPR"/>
    <property type="match status" value="1"/>
</dbReference>
<feature type="signal peptide" evidence="2">
    <location>
        <begin position="1"/>
        <end position="18"/>
    </location>
</feature>
<dbReference type="InterPro" id="IPR011990">
    <property type="entry name" value="TPR-like_helical_dom_sf"/>
</dbReference>
<name>A0A2S7KP63_9FLAO</name>
<evidence type="ECO:0000313" key="3">
    <source>
        <dbReference type="EMBL" id="PQB04412.1"/>
    </source>
</evidence>
<reference evidence="3 4" key="1">
    <citation type="submission" date="2016-11" db="EMBL/GenBank/DDBJ databases">
        <title>Trade-off between light-utilization and light-protection in marine flavobacteria.</title>
        <authorList>
            <person name="Kumagai Y."/>
        </authorList>
    </citation>
    <scope>NUCLEOTIDE SEQUENCE [LARGE SCALE GENOMIC DNA]</scope>
    <source>
        <strain evidence="3 4">NBRC 107741</strain>
    </source>
</reference>
<dbReference type="Pfam" id="PF13174">
    <property type="entry name" value="TPR_6"/>
    <property type="match status" value="1"/>
</dbReference>
<dbReference type="SUPFAM" id="SSF48452">
    <property type="entry name" value="TPR-like"/>
    <property type="match status" value="1"/>
</dbReference>
<accession>A0A2S7KP63</accession>